<gene>
    <name evidence="3" type="ORF">ACFSDE_08340</name>
</gene>
<feature type="transmembrane region" description="Helical" evidence="1">
    <location>
        <begin position="119"/>
        <end position="139"/>
    </location>
</feature>
<dbReference type="RefSeq" id="WP_343917286.1">
    <property type="nucleotide sequence ID" value="NZ_BAAAJT010000002.1"/>
</dbReference>
<feature type="transmembrane region" description="Helical" evidence="1">
    <location>
        <begin position="35"/>
        <end position="59"/>
    </location>
</feature>
<keyword evidence="1" id="KW-0472">Membrane</keyword>
<evidence type="ECO:0000313" key="4">
    <source>
        <dbReference type="Proteomes" id="UP001597351"/>
    </source>
</evidence>
<evidence type="ECO:0000256" key="1">
    <source>
        <dbReference type="SAM" id="Phobius"/>
    </source>
</evidence>
<keyword evidence="1" id="KW-1133">Transmembrane helix</keyword>
<feature type="transmembrane region" description="Helical" evidence="1">
    <location>
        <begin position="95"/>
        <end position="112"/>
    </location>
</feature>
<reference evidence="4" key="1">
    <citation type="journal article" date="2019" name="Int. J. Syst. Evol. Microbiol.">
        <title>The Global Catalogue of Microorganisms (GCM) 10K type strain sequencing project: providing services to taxonomists for standard genome sequencing and annotation.</title>
        <authorList>
            <consortium name="The Broad Institute Genomics Platform"/>
            <consortium name="The Broad Institute Genome Sequencing Center for Infectious Disease"/>
            <person name="Wu L."/>
            <person name="Ma J."/>
        </authorList>
    </citation>
    <scope>NUCLEOTIDE SEQUENCE [LARGE SCALE GENOMIC DNA]</scope>
    <source>
        <strain evidence="4">CGMCC 1.12477</strain>
    </source>
</reference>
<proteinExistence type="predicted"/>
<feature type="transmembrane region" description="Helical" evidence="1">
    <location>
        <begin position="12"/>
        <end position="28"/>
    </location>
</feature>
<feature type="transmembrane region" description="Helical" evidence="1">
    <location>
        <begin position="159"/>
        <end position="176"/>
    </location>
</feature>
<dbReference type="Proteomes" id="UP001597351">
    <property type="component" value="Unassembled WGS sequence"/>
</dbReference>
<name>A0ABW4TK90_9ACTN</name>
<dbReference type="Pfam" id="PF04892">
    <property type="entry name" value="VanZ"/>
    <property type="match status" value="1"/>
</dbReference>
<feature type="domain" description="VanZ-like" evidence="2">
    <location>
        <begin position="82"/>
        <end position="168"/>
    </location>
</feature>
<keyword evidence="1" id="KW-0812">Transmembrane</keyword>
<protein>
    <submittedName>
        <fullName evidence="3">VanZ family protein</fullName>
    </submittedName>
</protein>
<keyword evidence="4" id="KW-1185">Reference proteome</keyword>
<accession>A0ABW4TK90</accession>
<dbReference type="EMBL" id="JBHUGD010000003">
    <property type="protein sequence ID" value="MFD1946798.1"/>
    <property type="molecule type" value="Genomic_DNA"/>
</dbReference>
<comment type="caution">
    <text evidence="3">The sequence shown here is derived from an EMBL/GenBank/DDBJ whole genome shotgun (WGS) entry which is preliminary data.</text>
</comment>
<sequence length="182" mass="19202">MDWIGGTESMVLGALASGAFFALLAAGLKRWLGVVGAAAWCGLAWWLVVIALVTLVPIYGVDYAVPAETRSDTCSMDYGGPAPDGFWIFSGGQRLLNTALFVPAGALLVLAVSRWRAGWVMAPIGLLALAAYSLGIELVQLELARIDRACDITDLVDNVVGAAIGFGAGLVLALVLRPWKRR</sequence>
<evidence type="ECO:0000313" key="3">
    <source>
        <dbReference type="EMBL" id="MFD1946798.1"/>
    </source>
</evidence>
<evidence type="ECO:0000259" key="2">
    <source>
        <dbReference type="Pfam" id="PF04892"/>
    </source>
</evidence>
<dbReference type="InterPro" id="IPR006976">
    <property type="entry name" value="VanZ-like"/>
</dbReference>
<organism evidence="3 4">
    <name type="scientific">Nocardioides aestuarii</name>
    <dbReference type="NCBI Taxonomy" id="252231"/>
    <lineage>
        <taxon>Bacteria</taxon>
        <taxon>Bacillati</taxon>
        <taxon>Actinomycetota</taxon>
        <taxon>Actinomycetes</taxon>
        <taxon>Propionibacteriales</taxon>
        <taxon>Nocardioidaceae</taxon>
        <taxon>Nocardioides</taxon>
    </lineage>
</organism>